<dbReference type="OrthoDB" id="10466916at2759"/>
<sequence>MKAESIVSKTEVRRAKLHGMIDQLTQLCKDAAHPDDLGELFNDVMAFHDKTLEMQLQLEARSTVLLPDLQVPVGLRCRSASATLVSEGSFTYLKPTEANRGGGIQRENMTVQRNPPVNTCATPPRDGRDGSPVGVTNKPARQSCSLQKHMLNAQYVVIVIKF</sequence>
<accession>A0A0V0Z5L1</accession>
<gene>
    <name evidence="1" type="ORF">T12_11598</name>
</gene>
<name>A0A0V0Z5L1_9BILA</name>
<protein>
    <submittedName>
        <fullName evidence="1">Uncharacterized protein</fullName>
    </submittedName>
</protein>
<dbReference type="AlphaFoldDB" id="A0A0V0Z5L1"/>
<evidence type="ECO:0000313" key="1">
    <source>
        <dbReference type="EMBL" id="KRY07603.1"/>
    </source>
</evidence>
<comment type="caution">
    <text evidence="1">The sequence shown here is derived from an EMBL/GenBank/DDBJ whole genome shotgun (WGS) entry which is preliminary data.</text>
</comment>
<dbReference type="EMBL" id="JYDQ01000434">
    <property type="protein sequence ID" value="KRY07603.1"/>
    <property type="molecule type" value="Genomic_DNA"/>
</dbReference>
<evidence type="ECO:0000313" key="2">
    <source>
        <dbReference type="Proteomes" id="UP000054783"/>
    </source>
</evidence>
<reference evidence="1 2" key="1">
    <citation type="submission" date="2015-01" db="EMBL/GenBank/DDBJ databases">
        <title>Evolution of Trichinella species and genotypes.</title>
        <authorList>
            <person name="Korhonen P.K."/>
            <person name="Edoardo P."/>
            <person name="Giuseppe L.R."/>
            <person name="Gasser R.B."/>
        </authorList>
    </citation>
    <scope>NUCLEOTIDE SEQUENCE [LARGE SCALE GENOMIC DNA]</scope>
    <source>
        <strain evidence="1">ISS2496</strain>
    </source>
</reference>
<proteinExistence type="predicted"/>
<dbReference type="Proteomes" id="UP000054783">
    <property type="component" value="Unassembled WGS sequence"/>
</dbReference>
<organism evidence="1 2">
    <name type="scientific">Trichinella patagoniensis</name>
    <dbReference type="NCBI Taxonomy" id="990121"/>
    <lineage>
        <taxon>Eukaryota</taxon>
        <taxon>Metazoa</taxon>
        <taxon>Ecdysozoa</taxon>
        <taxon>Nematoda</taxon>
        <taxon>Enoplea</taxon>
        <taxon>Dorylaimia</taxon>
        <taxon>Trichinellida</taxon>
        <taxon>Trichinellidae</taxon>
        <taxon>Trichinella</taxon>
    </lineage>
</organism>
<keyword evidence="2" id="KW-1185">Reference proteome</keyword>